<reference evidence="5 6" key="1">
    <citation type="journal article" date="2011" name="Nat. Biotechnol.">
        <title>Comparative genomic analysis of the thermophilic biomass-degrading fungi Myceliophthora thermophila and Thielavia terrestris.</title>
        <authorList>
            <person name="Berka R.M."/>
            <person name="Grigoriev I.V."/>
            <person name="Otillar R."/>
            <person name="Salamov A."/>
            <person name="Grimwood J."/>
            <person name="Reid I."/>
            <person name="Ishmael N."/>
            <person name="John T."/>
            <person name="Darmond C."/>
            <person name="Moisan M.-C."/>
            <person name="Henrissat B."/>
            <person name="Coutinho P.M."/>
            <person name="Lombard V."/>
            <person name="Natvig D.O."/>
            <person name="Lindquist E."/>
            <person name="Schmutz J."/>
            <person name="Lucas S."/>
            <person name="Harris P."/>
            <person name="Powlowski J."/>
            <person name="Bellemare A."/>
            <person name="Taylor D."/>
            <person name="Butler G."/>
            <person name="de Vries R.P."/>
            <person name="Allijn I.E."/>
            <person name="van den Brink J."/>
            <person name="Ushinsky S."/>
            <person name="Storms R."/>
            <person name="Powell A.J."/>
            <person name="Paulsen I.T."/>
            <person name="Elbourne L.D.H."/>
            <person name="Baker S.E."/>
            <person name="Magnuson J."/>
            <person name="LaBoissiere S."/>
            <person name="Clutterbuck A.J."/>
            <person name="Martinez D."/>
            <person name="Wogulis M."/>
            <person name="de Leon A.L."/>
            <person name="Rey M.W."/>
            <person name="Tsang A."/>
        </authorList>
    </citation>
    <scope>NUCLEOTIDE SEQUENCE [LARGE SCALE GENOMIC DNA]</scope>
    <source>
        <strain evidence="6">ATCC 42464 / BCRC 31852 / DSM 1799</strain>
    </source>
</reference>
<feature type="domain" description="FAD-binding" evidence="4">
    <location>
        <begin position="17"/>
        <end position="120"/>
    </location>
</feature>
<dbReference type="PANTHER" id="PTHR43004:SF8">
    <property type="entry name" value="FAD-BINDING DOMAIN-CONTAINING PROTEIN-RELATED"/>
    <property type="match status" value="1"/>
</dbReference>
<dbReference type="RefSeq" id="XP_003663656.1">
    <property type="nucleotide sequence ID" value="XM_003663608.1"/>
</dbReference>
<dbReference type="OrthoDB" id="2690153at2759"/>
<dbReference type="VEuPathDB" id="FungiDB:MYCTH_2110731"/>
<keyword evidence="3" id="KW-0560">Oxidoreductase</keyword>
<dbReference type="eggNOG" id="KOG3855">
    <property type="taxonomic scope" value="Eukaryota"/>
</dbReference>
<dbReference type="InterPro" id="IPR036188">
    <property type="entry name" value="FAD/NAD-bd_sf"/>
</dbReference>
<name>G2QE02_THET4</name>
<accession>G2QE02</accession>
<dbReference type="InterPro" id="IPR002938">
    <property type="entry name" value="FAD-bd"/>
</dbReference>
<keyword evidence="2" id="KW-0274">FAD</keyword>
<evidence type="ECO:0000313" key="6">
    <source>
        <dbReference type="Proteomes" id="UP000007322"/>
    </source>
</evidence>
<dbReference type="Gene3D" id="3.50.50.60">
    <property type="entry name" value="FAD/NAD(P)-binding domain"/>
    <property type="match status" value="1"/>
</dbReference>
<evidence type="ECO:0000259" key="4">
    <source>
        <dbReference type="Pfam" id="PF01494"/>
    </source>
</evidence>
<dbReference type="Pfam" id="PF01494">
    <property type="entry name" value="FAD_binding_3"/>
    <property type="match status" value="1"/>
</dbReference>
<dbReference type="KEGG" id="mtm:MYCTH_2110731"/>
<dbReference type="GO" id="GO:0071949">
    <property type="term" value="F:FAD binding"/>
    <property type="evidence" value="ECO:0007669"/>
    <property type="project" value="InterPro"/>
</dbReference>
<dbReference type="PANTHER" id="PTHR43004">
    <property type="entry name" value="TRK SYSTEM POTASSIUM UPTAKE PROTEIN"/>
    <property type="match status" value="1"/>
</dbReference>
<sequence>MAGEEYTRLYSWGNDPKRKASQHARDIIGDDSVDIEILDVSKWWINKTVAEYYSDGNIFCLGDMVYRHPPFNGLGSNTYIQDAYNLAWKILYVMSRRVGRGLLKTYSVKRQPVGVDIITRTNQGLRDHHLWMRAIGMTEPDVEKRKAVLAEFKDKGEVRRRRRQQFHEGIENTGTEFHGLGIEMN</sequence>
<dbReference type="SUPFAM" id="SSF51905">
    <property type="entry name" value="FAD/NAD(P)-binding domain"/>
    <property type="match status" value="1"/>
</dbReference>
<dbReference type="EMBL" id="CP003004">
    <property type="protein sequence ID" value="AEO58411.1"/>
    <property type="molecule type" value="Genomic_DNA"/>
</dbReference>
<dbReference type="InParanoid" id="G2QE02"/>
<dbReference type="Proteomes" id="UP000007322">
    <property type="component" value="Chromosome 3"/>
</dbReference>
<dbReference type="InterPro" id="IPR050641">
    <property type="entry name" value="RIFMO-like"/>
</dbReference>
<protein>
    <recommendedName>
        <fullName evidence="4">FAD-binding domain-containing protein</fullName>
    </recommendedName>
</protein>
<proteinExistence type="predicted"/>
<keyword evidence="1" id="KW-0285">Flavoprotein</keyword>
<dbReference type="HOGENOM" id="CLU_1462304_0_0_1"/>
<organism evidence="5 6">
    <name type="scientific">Thermothelomyces thermophilus (strain ATCC 42464 / BCRC 31852 / DSM 1799)</name>
    <name type="common">Sporotrichum thermophile</name>
    <dbReference type="NCBI Taxonomy" id="573729"/>
    <lineage>
        <taxon>Eukaryota</taxon>
        <taxon>Fungi</taxon>
        <taxon>Dikarya</taxon>
        <taxon>Ascomycota</taxon>
        <taxon>Pezizomycotina</taxon>
        <taxon>Sordariomycetes</taxon>
        <taxon>Sordariomycetidae</taxon>
        <taxon>Sordariales</taxon>
        <taxon>Chaetomiaceae</taxon>
        <taxon>Thermothelomyces</taxon>
    </lineage>
</organism>
<evidence type="ECO:0000256" key="2">
    <source>
        <dbReference type="ARBA" id="ARBA00022827"/>
    </source>
</evidence>
<gene>
    <name evidence="5" type="ORF">MYCTH_2110731</name>
</gene>
<evidence type="ECO:0000313" key="5">
    <source>
        <dbReference type="EMBL" id="AEO58411.1"/>
    </source>
</evidence>
<keyword evidence="6" id="KW-1185">Reference proteome</keyword>
<dbReference type="Gene3D" id="3.30.9.10">
    <property type="entry name" value="D-Amino Acid Oxidase, subunit A, domain 2"/>
    <property type="match status" value="1"/>
</dbReference>
<dbReference type="GeneID" id="11509846"/>
<dbReference type="GO" id="GO:0016709">
    <property type="term" value="F:oxidoreductase activity, acting on paired donors, with incorporation or reduction of molecular oxygen, NAD(P)H as one donor, and incorporation of one atom of oxygen"/>
    <property type="evidence" value="ECO:0007669"/>
    <property type="project" value="UniProtKB-ARBA"/>
</dbReference>
<dbReference type="PRINTS" id="PR00420">
    <property type="entry name" value="RNGMNOXGNASE"/>
</dbReference>
<dbReference type="AlphaFoldDB" id="G2QE02"/>
<evidence type="ECO:0000256" key="1">
    <source>
        <dbReference type="ARBA" id="ARBA00022630"/>
    </source>
</evidence>
<evidence type="ECO:0000256" key="3">
    <source>
        <dbReference type="ARBA" id="ARBA00023002"/>
    </source>
</evidence>